<evidence type="ECO:0000259" key="2">
    <source>
        <dbReference type="Pfam" id="PF03551"/>
    </source>
</evidence>
<feature type="signal peptide" evidence="1">
    <location>
        <begin position="1"/>
        <end position="21"/>
    </location>
</feature>
<sequence length="188" mass="21723">MRLNTLSYGLLALLSASPLTGYDLAQKIKPLWQAGHSQIYPLLAALEQNGYIAFERIEQQDKPDKKEYSITDKGLTELGRWVELPAENPVLRDELHFKLYGLWLSEPEKAKALLVTREAFCRSELERYDGLMRALEEKRISGKEARKQNARLLGRYLLISKRMMDTRTSLAFCEWAMKELEASEWLEG</sequence>
<dbReference type="EMBL" id="CP016808">
    <property type="protein sequence ID" value="ANY67397.1"/>
    <property type="molecule type" value="Genomic_DNA"/>
</dbReference>
<feature type="domain" description="Transcription regulator PadR N-terminal" evidence="2">
    <location>
        <begin position="10"/>
        <end position="78"/>
    </location>
</feature>
<evidence type="ECO:0000313" key="4">
    <source>
        <dbReference type="EMBL" id="ANY67397.1"/>
    </source>
</evidence>
<organism evidence="4">
    <name type="scientific">Paenibacillus sp. BIHB 4019</name>
    <dbReference type="NCBI Taxonomy" id="1870819"/>
    <lineage>
        <taxon>Bacteria</taxon>
        <taxon>Bacillati</taxon>
        <taxon>Bacillota</taxon>
        <taxon>Bacilli</taxon>
        <taxon>Bacillales</taxon>
        <taxon>Paenibacillaceae</taxon>
        <taxon>Paenibacillus</taxon>
    </lineage>
</organism>
<dbReference type="InterPro" id="IPR036390">
    <property type="entry name" value="WH_DNA-bd_sf"/>
</dbReference>
<proteinExistence type="predicted"/>
<dbReference type="RefSeq" id="WP_172455492.1">
    <property type="nucleotide sequence ID" value="NZ_CP016808.1"/>
</dbReference>
<name>A0A1B2DI37_9BACL</name>
<dbReference type="SUPFAM" id="SSF46785">
    <property type="entry name" value="Winged helix' DNA-binding domain"/>
    <property type="match status" value="1"/>
</dbReference>
<reference evidence="4" key="1">
    <citation type="submission" date="2016-08" db="EMBL/GenBank/DDBJ databases">
        <title>Complete Genome Seqeunce of Paenibacillus sp. BIHB 4019 from tea rhizoplane.</title>
        <authorList>
            <person name="Thakur R."/>
            <person name="Swarnkar M.K."/>
            <person name="Gulati A."/>
        </authorList>
    </citation>
    <scope>NUCLEOTIDE SEQUENCE [LARGE SCALE GENOMIC DNA]</scope>
    <source>
        <strain evidence="4">BIHB4019</strain>
    </source>
</reference>
<dbReference type="Pfam" id="PF03551">
    <property type="entry name" value="PadR"/>
    <property type="match status" value="1"/>
</dbReference>
<dbReference type="Gene3D" id="1.10.10.10">
    <property type="entry name" value="Winged helix-like DNA-binding domain superfamily/Winged helix DNA-binding domain"/>
    <property type="match status" value="1"/>
</dbReference>
<dbReference type="PANTHER" id="PTHR43252">
    <property type="entry name" value="TRANSCRIPTIONAL REGULATOR YQJI"/>
    <property type="match status" value="1"/>
</dbReference>
<dbReference type="InterPro" id="IPR018309">
    <property type="entry name" value="Tscrpt_reg_PadR_C"/>
</dbReference>
<dbReference type="Gene3D" id="6.10.140.190">
    <property type="match status" value="1"/>
</dbReference>
<evidence type="ECO:0000259" key="3">
    <source>
        <dbReference type="Pfam" id="PF10400"/>
    </source>
</evidence>
<keyword evidence="1" id="KW-0732">Signal</keyword>
<evidence type="ECO:0008006" key="5">
    <source>
        <dbReference type="Google" id="ProtNLM"/>
    </source>
</evidence>
<feature type="domain" description="Transcription regulator PadR C-terminal" evidence="3">
    <location>
        <begin position="91"/>
        <end position="181"/>
    </location>
</feature>
<gene>
    <name evidence="4" type="ORF">BBD42_13615</name>
</gene>
<dbReference type="InterPro" id="IPR005149">
    <property type="entry name" value="Tscrpt_reg_PadR_N"/>
</dbReference>
<dbReference type="PANTHER" id="PTHR43252:SF4">
    <property type="entry name" value="TRANSCRIPTIONAL REGULATORY PROTEIN"/>
    <property type="match status" value="1"/>
</dbReference>
<accession>A0A1B2DI37</accession>
<dbReference type="InterPro" id="IPR036388">
    <property type="entry name" value="WH-like_DNA-bd_sf"/>
</dbReference>
<dbReference type="AlphaFoldDB" id="A0A1B2DI37"/>
<evidence type="ECO:0000256" key="1">
    <source>
        <dbReference type="SAM" id="SignalP"/>
    </source>
</evidence>
<dbReference type="Pfam" id="PF10400">
    <property type="entry name" value="Vir_act_alpha_C"/>
    <property type="match status" value="1"/>
</dbReference>
<protein>
    <recommendedName>
        <fullName evidence="5">PadR family transcriptional regulator</fullName>
    </recommendedName>
</protein>
<feature type="chain" id="PRO_5039361136" description="PadR family transcriptional regulator" evidence="1">
    <location>
        <begin position="22"/>
        <end position="188"/>
    </location>
</feature>